<sequence length="180" mass="18832">TWGPAAGVHEAHDFPGTILAGHPLRQVAAATPAVTVAIAKKAGSNAVTVAADVIHRARELAGVMLPSDINMIITRNSGLSANAKVNSLVEDLLVAVVIVLVLLTIGLGWREAIVVAVAIPVVFGLTLAFNLMLGFTINRVTLFALILSLGLLVDDPIVDVENISRHFALEGKATRLIALK</sequence>
<feature type="non-terminal residue" evidence="2">
    <location>
        <position position="1"/>
    </location>
</feature>
<dbReference type="PANTHER" id="PTHR32063">
    <property type="match status" value="1"/>
</dbReference>
<dbReference type="PANTHER" id="PTHR32063:SF16">
    <property type="entry name" value="CATION EFFLUX SYSTEM (ACRB_ACRD_ACRF FAMILY)"/>
    <property type="match status" value="1"/>
</dbReference>
<proteinExistence type="predicted"/>
<reference evidence="2" key="2">
    <citation type="journal article" date="2014" name="ISME J.">
        <title>Microbial stratification in low pH oxic and suboxic macroscopic growths along an acid mine drainage.</title>
        <authorList>
            <person name="Mendez-Garcia C."/>
            <person name="Mesa V."/>
            <person name="Sprenger R.R."/>
            <person name="Richter M."/>
            <person name="Diez M.S."/>
            <person name="Solano J."/>
            <person name="Bargiela R."/>
            <person name="Golyshina O.V."/>
            <person name="Manteca A."/>
            <person name="Ramos J.L."/>
            <person name="Gallego J.R."/>
            <person name="Llorente I."/>
            <person name="Martins Dos Santos V.A."/>
            <person name="Jensen O.N."/>
            <person name="Pelaez A.I."/>
            <person name="Sanchez J."/>
            <person name="Ferrer M."/>
        </authorList>
    </citation>
    <scope>NUCLEOTIDE SEQUENCE</scope>
</reference>
<dbReference type="PRINTS" id="PR00702">
    <property type="entry name" value="ACRIFLAVINRP"/>
</dbReference>
<dbReference type="GO" id="GO:0042910">
    <property type="term" value="F:xenobiotic transmembrane transporter activity"/>
    <property type="evidence" value="ECO:0007669"/>
    <property type="project" value="TreeGrafter"/>
</dbReference>
<feature type="transmembrane region" description="Helical" evidence="1">
    <location>
        <begin position="88"/>
        <end position="107"/>
    </location>
</feature>
<protein>
    <submittedName>
        <fullName evidence="2">Acriflavin resistance protein</fullName>
    </submittedName>
</protein>
<reference evidence="2" key="1">
    <citation type="submission" date="2013-08" db="EMBL/GenBank/DDBJ databases">
        <authorList>
            <person name="Mendez C."/>
            <person name="Richter M."/>
            <person name="Ferrer M."/>
            <person name="Sanchez J."/>
        </authorList>
    </citation>
    <scope>NUCLEOTIDE SEQUENCE</scope>
</reference>
<keyword evidence="1" id="KW-0472">Membrane</keyword>
<organism evidence="2">
    <name type="scientific">mine drainage metagenome</name>
    <dbReference type="NCBI Taxonomy" id="410659"/>
    <lineage>
        <taxon>unclassified sequences</taxon>
        <taxon>metagenomes</taxon>
        <taxon>ecological metagenomes</taxon>
    </lineage>
</organism>
<feature type="transmembrane region" description="Helical" evidence="1">
    <location>
        <begin position="113"/>
        <end position="133"/>
    </location>
</feature>
<evidence type="ECO:0000256" key="1">
    <source>
        <dbReference type="SAM" id="Phobius"/>
    </source>
</evidence>
<accession>T1C0R4</accession>
<dbReference type="Gene3D" id="3.30.70.1320">
    <property type="entry name" value="Multidrug efflux transporter AcrB pore domain like"/>
    <property type="match status" value="1"/>
</dbReference>
<evidence type="ECO:0000313" key="2">
    <source>
        <dbReference type="EMBL" id="EQD79061.1"/>
    </source>
</evidence>
<dbReference type="GO" id="GO:0005886">
    <property type="term" value="C:plasma membrane"/>
    <property type="evidence" value="ECO:0007669"/>
    <property type="project" value="TreeGrafter"/>
</dbReference>
<dbReference type="AlphaFoldDB" id="T1C0R4"/>
<dbReference type="SUPFAM" id="SSF82866">
    <property type="entry name" value="Multidrug efflux transporter AcrB transmembrane domain"/>
    <property type="match status" value="1"/>
</dbReference>
<dbReference type="Gene3D" id="1.20.1640.10">
    <property type="entry name" value="Multidrug efflux transporter AcrB transmembrane domain"/>
    <property type="match status" value="1"/>
</dbReference>
<dbReference type="InterPro" id="IPR001036">
    <property type="entry name" value="Acrflvin-R"/>
</dbReference>
<name>T1C0R4_9ZZZZ</name>
<keyword evidence="1" id="KW-1133">Transmembrane helix</keyword>
<feature type="non-terminal residue" evidence="2">
    <location>
        <position position="180"/>
    </location>
</feature>
<comment type="caution">
    <text evidence="2">The sequence shown here is derived from an EMBL/GenBank/DDBJ whole genome shotgun (WGS) entry which is preliminary data.</text>
</comment>
<gene>
    <name evidence="2" type="ORF">B1B_00396</name>
</gene>
<dbReference type="EMBL" id="AUZY01000302">
    <property type="protein sequence ID" value="EQD79061.1"/>
    <property type="molecule type" value="Genomic_DNA"/>
</dbReference>
<keyword evidence="1" id="KW-0812">Transmembrane</keyword>
<dbReference type="Pfam" id="PF00873">
    <property type="entry name" value="ACR_tran"/>
    <property type="match status" value="1"/>
</dbReference>